<proteinExistence type="predicted"/>
<feature type="chain" id="PRO_5041672831" description="DUF2059 domain-containing protein" evidence="2">
    <location>
        <begin position="25"/>
        <end position="210"/>
    </location>
</feature>
<dbReference type="EMBL" id="LZMT01000010">
    <property type="protein sequence ID" value="OBX65405.1"/>
    <property type="molecule type" value="Genomic_DNA"/>
</dbReference>
<feature type="compositionally biased region" description="Low complexity" evidence="1">
    <location>
        <begin position="192"/>
        <end position="202"/>
    </location>
</feature>
<feature type="domain" description="DUF2059" evidence="3">
    <location>
        <begin position="130"/>
        <end position="173"/>
    </location>
</feature>
<reference evidence="4" key="1">
    <citation type="submission" date="2016-06" db="EMBL/GenBank/DDBJ databases">
        <title>Draft genome of Moraxella osloensis CCUG 67237.</title>
        <authorList>
            <person name="Salva-Serra F."/>
            <person name="Engstrom-Jakobsson H."/>
            <person name="Thorell K."/>
            <person name="Gonzales-Siles L."/>
            <person name="Karlsson R."/>
            <person name="Boulund F."/>
            <person name="Engstrand L."/>
            <person name="Kristiansson E."/>
            <person name="Moore E."/>
        </authorList>
    </citation>
    <scope>NUCLEOTIDE SEQUENCE [LARGE SCALE GENOMIC DNA]</scope>
    <source>
        <strain evidence="4">CCUG 67237</strain>
    </source>
</reference>
<gene>
    <name evidence="4" type="ORF">A9299_08985</name>
</gene>
<dbReference type="Pfam" id="PF09832">
    <property type="entry name" value="DUF2059"/>
    <property type="match status" value="1"/>
</dbReference>
<dbReference type="InterPro" id="IPR018637">
    <property type="entry name" value="DUF2059"/>
</dbReference>
<keyword evidence="2" id="KW-0732">Signal</keyword>
<comment type="caution">
    <text evidence="4">The sequence shown here is derived from an EMBL/GenBank/DDBJ whole genome shotgun (WGS) entry which is preliminary data.</text>
</comment>
<name>A0AA91JA67_FAUOS</name>
<dbReference type="AlphaFoldDB" id="A0AA91JA67"/>
<sequence>MKLLKMAVFMGCLSILSFSQVIQAKLTVVVEPSAYPANQIPSDESLKKLVQVQQMDKTFSEMMEQTKGVMSQAIEQATKDSLANQELTATQQQQVQDAIGEFMQKSIDLQNQPQVREQFIHAFIETAKTTYSQAEVNSMIEFYGSNIGQSVIAKQSQFGKAYLEKIMPVVMKNQQQTLQELMPAFEQKIEKTTQSSQKTTQTINHKASKK</sequence>
<feature type="signal peptide" evidence="2">
    <location>
        <begin position="1"/>
        <end position="24"/>
    </location>
</feature>
<accession>A0AA91JA67</accession>
<evidence type="ECO:0000256" key="2">
    <source>
        <dbReference type="SAM" id="SignalP"/>
    </source>
</evidence>
<evidence type="ECO:0000256" key="1">
    <source>
        <dbReference type="SAM" id="MobiDB-lite"/>
    </source>
</evidence>
<feature type="region of interest" description="Disordered" evidence="1">
    <location>
        <begin position="189"/>
        <end position="210"/>
    </location>
</feature>
<evidence type="ECO:0000259" key="3">
    <source>
        <dbReference type="Pfam" id="PF09832"/>
    </source>
</evidence>
<evidence type="ECO:0000313" key="4">
    <source>
        <dbReference type="EMBL" id="OBX65405.1"/>
    </source>
</evidence>
<protein>
    <recommendedName>
        <fullName evidence="3">DUF2059 domain-containing protein</fullName>
    </recommendedName>
</protein>
<organism evidence="4">
    <name type="scientific">Faucicola osloensis</name>
    <name type="common">Moraxella osloensis</name>
    <dbReference type="NCBI Taxonomy" id="34062"/>
    <lineage>
        <taxon>Bacteria</taxon>
        <taxon>Pseudomonadati</taxon>
        <taxon>Pseudomonadota</taxon>
        <taxon>Gammaproteobacteria</taxon>
        <taxon>Moraxellales</taxon>
        <taxon>Moraxellaceae</taxon>
        <taxon>Faucicola</taxon>
    </lineage>
</organism>